<dbReference type="Gene3D" id="3.30.1370.110">
    <property type="match status" value="1"/>
</dbReference>
<protein>
    <submittedName>
        <fullName evidence="2">DNA mismatch repair protein MutS</fullName>
    </submittedName>
</protein>
<dbReference type="InterPro" id="IPR002625">
    <property type="entry name" value="Smr_dom"/>
</dbReference>
<comment type="caution">
    <text evidence="2">The sequence shown here is derived from an EMBL/GenBank/DDBJ whole genome shotgun (WGS) entry which is preliminary data.</text>
</comment>
<keyword evidence="3" id="KW-1185">Reference proteome</keyword>
<evidence type="ECO:0000259" key="1">
    <source>
        <dbReference type="Pfam" id="PF01713"/>
    </source>
</evidence>
<dbReference type="RefSeq" id="WP_103052782.1">
    <property type="nucleotide sequence ID" value="NZ_POWF01000009.1"/>
</dbReference>
<feature type="domain" description="Smr" evidence="1">
    <location>
        <begin position="115"/>
        <end position="174"/>
    </location>
</feature>
<name>A0A2K1DWH7_9FLAO</name>
<dbReference type="AlphaFoldDB" id="A0A2K1DWH7"/>
<dbReference type="InterPro" id="IPR036063">
    <property type="entry name" value="Smr_dom_sf"/>
</dbReference>
<dbReference type="Proteomes" id="UP000236641">
    <property type="component" value="Unassembled WGS sequence"/>
</dbReference>
<evidence type="ECO:0000313" key="2">
    <source>
        <dbReference type="EMBL" id="PNQ72374.1"/>
    </source>
</evidence>
<gene>
    <name evidence="2" type="ORF">C1T31_12130</name>
</gene>
<organism evidence="2 3">
    <name type="scientific">Hanstruepera neustonica</name>
    <dbReference type="NCBI Taxonomy" id="1445657"/>
    <lineage>
        <taxon>Bacteria</taxon>
        <taxon>Pseudomonadati</taxon>
        <taxon>Bacteroidota</taxon>
        <taxon>Flavobacteriia</taxon>
        <taxon>Flavobacteriales</taxon>
        <taxon>Flavobacteriaceae</taxon>
        <taxon>Hanstruepera</taxon>
    </lineage>
</organism>
<dbReference type="Pfam" id="PF01713">
    <property type="entry name" value="Smr"/>
    <property type="match status" value="1"/>
</dbReference>
<accession>A0A2K1DWH7</accession>
<dbReference type="OrthoDB" id="1524810at2"/>
<reference evidence="2 3" key="1">
    <citation type="submission" date="2018-01" db="EMBL/GenBank/DDBJ databases">
        <title>The draft genome of Hanstruepera neustonica JCM19743.</title>
        <authorList>
            <person name="He R.-H."/>
            <person name="Du Z.-J."/>
        </authorList>
    </citation>
    <scope>NUCLEOTIDE SEQUENCE [LARGE SCALE GENOMIC DNA]</scope>
    <source>
        <strain evidence="2 3">JCM19743</strain>
    </source>
</reference>
<evidence type="ECO:0000313" key="3">
    <source>
        <dbReference type="Proteomes" id="UP000236641"/>
    </source>
</evidence>
<proteinExistence type="predicted"/>
<sequence length="180" mass="20838">MKFEIGQTVSVLDENISGMVVAIQGNQVTIKTNDGFELDFLASELIVMGKSLKTSSKITKDIIQEKEEPKKRHTMKIKAKERYEPTMEVDLHIHQLTDKKHLSNHDMLNLQIDTARRQLEFAINRRIQKVVFIHGVGEGVLRAELEYLFGRYNNVRYYDANYQKYGLGATEVYIYQNTNP</sequence>
<dbReference type="EMBL" id="POWF01000009">
    <property type="protein sequence ID" value="PNQ72374.1"/>
    <property type="molecule type" value="Genomic_DNA"/>
</dbReference>